<dbReference type="Gene3D" id="1.20.1440.100">
    <property type="entry name" value="SG protein - dephosphorylation function"/>
    <property type="match status" value="1"/>
</dbReference>
<evidence type="ECO:0000256" key="6">
    <source>
        <dbReference type="ARBA" id="ARBA00022801"/>
    </source>
</evidence>
<organism evidence="11 12">
    <name type="scientific">Neptuniibacter caesariensis</name>
    <dbReference type="NCBI Taxonomy" id="207954"/>
    <lineage>
        <taxon>Bacteria</taxon>
        <taxon>Pseudomonadati</taxon>
        <taxon>Pseudomonadota</taxon>
        <taxon>Gammaproteobacteria</taxon>
        <taxon>Oceanospirillales</taxon>
        <taxon>Oceanospirillaceae</taxon>
        <taxon>Neptuniibacter</taxon>
    </lineage>
</organism>
<dbReference type="Proteomes" id="UP000242733">
    <property type="component" value="Unassembled WGS sequence"/>
</dbReference>
<dbReference type="GO" id="GO:0046872">
    <property type="term" value="F:metal ion binding"/>
    <property type="evidence" value="ECO:0007669"/>
    <property type="project" value="UniProtKB-KW"/>
</dbReference>
<dbReference type="InterPro" id="IPR023214">
    <property type="entry name" value="HAD_sf"/>
</dbReference>
<dbReference type="Gene3D" id="3.40.50.1000">
    <property type="entry name" value="HAD superfamily/HAD-like"/>
    <property type="match status" value="1"/>
</dbReference>
<evidence type="ECO:0000256" key="5">
    <source>
        <dbReference type="ARBA" id="ARBA00022723"/>
    </source>
</evidence>
<comment type="function">
    <text evidence="10">Catalyzes the dephosphorylation of histidinol-phosphate to histidinol, the direct precursor of histidine.</text>
</comment>
<evidence type="ECO:0000256" key="2">
    <source>
        <dbReference type="ARBA" id="ARBA00009184"/>
    </source>
</evidence>
<dbReference type="GO" id="GO:0004401">
    <property type="term" value="F:histidinol-phosphatase activity"/>
    <property type="evidence" value="ECO:0007669"/>
    <property type="project" value="UniProtKB-EC"/>
</dbReference>
<dbReference type="NCBIfam" id="TIGR01490">
    <property type="entry name" value="HAD-SF-IB-hyp1"/>
    <property type="match status" value="1"/>
</dbReference>
<dbReference type="PANTHER" id="PTHR43344">
    <property type="entry name" value="PHOSPHOSERINE PHOSPHATASE"/>
    <property type="match status" value="1"/>
</dbReference>
<dbReference type="Pfam" id="PF12710">
    <property type="entry name" value="HAD"/>
    <property type="match status" value="1"/>
</dbReference>
<dbReference type="FunFam" id="3.40.50.1000:FF:000025">
    <property type="entry name" value="HAD hydrolase, family IB"/>
    <property type="match status" value="1"/>
</dbReference>
<dbReference type="InterPro" id="IPR050582">
    <property type="entry name" value="HAD-like_SerB"/>
</dbReference>
<dbReference type="SUPFAM" id="SSF56784">
    <property type="entry name" value="HAD-like"/>
    <property type="match status" value="1"/>
</dbReference>
<keyword evidence="6 11" id="KW-0378">Hydrolase</keyword>
<evidence type="ECO:0000256" key="3">
    <source>
        <dbReference type="ARBA" id="ARBA00013085"/>
    </source>
</evidence>
<reference evidence="11 12" key="1">
    <citation type="submission" date="2017-10" db="EMBL/GenBank/DDBJ databases">
        <title>Novel microbial diversity and functional potential in the marine mammal oral microbiome.</title>
        <authorList>
            <person name="Dudek N.K."/>
            <person name="Sun C.L."/>
            <person name="Burstein D."/>
            <person name="Kantor R.S."/>
            <person name="Aliaga Goltsman D.S."/>
            <person name="Bik E.M."/>
            <person name="Thomas B.C."/>
            <person name="Banfield J.F."/>
            <person name="Relman D.A."/>
        </authorList>
    </citation>
    <scope>NUCLEOTIDE SEQUENCE [LARGE SCALE GENOMIC DNA]</scope>
    <source>
        <strain evidence="11">DOLJORAL78_49_30</strain>
    </source>
</reference>
<dbReference type="CDD" id="cd02612">
    <property type="entry name" value="HAD_PGPPase"/>
    <property type="match status" value="1"/>
</dbReference>
<protein>
    <recommendedName>
        <fullName evidence="4">Histidinol-phosphatase</fullName>
        <ecNumber evidence="3">3.1.3.15</ecNumber>
    </recommendedName>
    <alternativeName>
        <fullName evidence="8">Histidinol-phosphate phosphatase</fullName>
    </alternativeName>
</protein>
<dbReference type="EMBL" id="PDSG01000002">
    <property type="protein sequence ID" value="PIE20891.1"/>
    <property type="molecule type" value="Genomic_DNA"/>
</dbReference>
<sequence length="217" mass="24616">MSLAIFDLDNTLLAGDSDHAWGEFLCEEGVVDREEYSRANDYFYAQYKSGGLDIFEFLEFALKPLAQLERKTLDALHARFMTEKVAPMMLPKAQELLQNHRDRGDYLLIITATNRFVTGPIAEALGVDEIIATDPEEIDGKYTGKVAGTPCFQDGKVTRLQHWLQSSGHTLEESYFYSDSHNDLPLLEQVTYPVAVNPDEILDNLANERLWPVLDLR</sequence>
<evidence type="ECO:0000256" key="9">
    <source>
        <dbReference type="ARBA" id="ARBA00052092"/>
    </source>
</evidence>
<gene>
    <name evidence="11" type="ORF">CSA61_00155</name>
</gene>
<dbReference type="AlphaFoldDB" id="A0A2G6JBU9"/>
<evidence type="ECO:0000256" key="7">
    <source>
        <dbReference type="ARBA" id="ARBA00022842"/>
    </source>
</evidence>
<evidence type="ECO:0000256" key="4">
    <source>
        <dbReference type="ARBA" id="ARBA00021697"/>
    </source>
</evidence>
<evidence type="ECO:0000313" key="12">
    <source>
        <dbReference type="Proteomes" id="UP000242733"/>
    </source>
</evidence>
<evidence type="ECO:0000256" key="1">
    <source>
        <dbReference type="ARBA" id="ARBA00004970"/>
    </source>
</evidence>
<dbReference type="InterPro" id="IPR036412">
    <property type="entry name" value="HAD-like_sf"/>
</dbReference>
<proteinExistence type="inferred from homology"/>
<comment type="pathway">
    <text evidence="1">Amino-acid biosynthesis; L-histidine biosynthesis; L-histidine from 5-phospho-alpha-D-ribose 1-diphosphate: step 8/9.</text>
</comment>
<dbReference type="InterPro" id="IPR006385">
    <property type="entry name" value="HAD_hydro_SerB1"/>
</dbReference>
<keyword evidence="7" id="KW-0460">Magnesium</keyword>
<evidence type="ECO:0000313" key="11">
    <source>
        <dbReference type="EMBL" id="PIE20891.1"/>
    </source>
</evidence>
<name>A0A2G6JBU9_NEPCE</name>
<comment type="catalytic activity">
    <reaction evidence="9">
        <text>L-histidinol phosphate + H2O = L-histidinol + phosphate</text>
        <dbReference type="Rhea" id="RHEA:14465"/>
        <dbReference type="ChEBI" id="CHEBI:15377"/>
        <dbReference type="ChEBI" id="CHEBI:43474"/>
        <dbReference type="ChEBI" id="CHEBI:57699"/>
        <dbReference type="ChEBI" id="CHEBI:57980"/>
        <dbReference type="EC" id="3.1.3.15"/>
    </reaction>
    <physiologicalReaction direction="left-to-right" evidence="9">
        <dbReference type="Rhea" id="RHEA:14466"/>
    </physiologicalReaction>
</comment>
<dbReference type="PANTHER" id="PTHR43344:SF13">
    <property type="entry name" value="PHOSPHATASE RV3661-RELATED"/>
    <property type="match status" value="1"/>
</dbReference>
<dbReference type="NCBIfam" id="TIGR01488">
    <property type="entry name" value="HAD-SF-IB"/>
    <property type="match status" value="1"/>
</dbReference>
<evidence type="ECO:0000256" key="10">
    <source>
        <dbReference type="ARBA" id="ARBA00053547"/>
    </source>
</evidence>
<comment type="caution">
    <text evidence="11">The sequence shown here is derived from an EMBL/GenBank/DDBJ whole genome shotgun (WGS) entry which is preliminary data.</text>
</comment>
<accession>A0A2G6JBU9</accession>
<keyword evidence="5" id="KW-0479">Metal-binding</keyword>
<evidence type="ECO:0000256" key="8">
    <source>
        <dbReference type="ARBA" id="ARBA00033209"/>
    </source>
</evidence>
<comment type="similarity">
    <text evidence="2">Belongs to the HAD-like hydrolase superfamily. SerB family.</text>
</comment>
<dbReference type="EC" id="3.1.3.15" evidence="3"/>